<accession>A0A371CRT0</accession>
<dbReference type="STRING" id="139420.A0A371CRT0"/>
<dbReference type="AlphaFoldDB" id="A0A371CRT0"/>
<feature type="region of interest" description="Disordered" evidence="1">
    <location>
        <begin position="391"/>
        <end position="416"/>
    </location>
</feature>
<keyword evidence="2" id="KW-0472">Membrane</keyword>
<keyword evidence="3" id="KW-0732">Signal</keyword>
<keyword evidence="2" id="KW-0812">Transmembrane</keyword>
<feature type="region of interest" description="Disordered" evidence="1">
    <location>
        <begin position="185"/>
        <end position="221"/>
    </location>
</feature>
<feature type="signal peptide" evidence="3">
    <location>
        <begin position="1"/>
        <end position="20"/>
    </location>
</feature>
<evidence type="ECO:0000256" key="3">
    <source>
        <dbReference type="SAM" id="SignalP"/>
    </source>
</evidence>
<sequence length="468" mass="50157">MRSLRSSVLALHAVLSESTAIRVNVTIDDEDGDASTGWKPQYLPSSAWAQGSTCSSCLITRHTDPFRAFDETWHDSTYHPGQPQRVVQISFNGSAVYVYNLVANNIPGTTTFTNLTFILDGTEVGQYSHFPQNNAASTILYRTVVYQNDSLAQAPHTLSIEAGGPTDSLVLFDYVIYTTEQDTTGVPSLTPSTASGTQATSSMPSATSTPTPSVGGSQSASAKSSSVAVGAGIGAAVGVVLALLTLVIGILVLRKRRSLTLPSFSMKGTNVHHNTKRPSSFDGPGDTDFHSSPVSSSFPSPLYPSSPIVSSLYPTTVETSSSFRSSDLVFAPIPTPSPRDSASRIPTPLATPPNHRADVPAPAISATGTEHSVRLADLTREISELEQLMRGVHEGEGKRKRRGPRDGPGHGVDASFEALQGRVARLREELEAERRLLVEALPREKRYDPWSMKGRKLRVVNPEESSNA</sequence>
<evidence type="ECO:0000256" key="2">
    <source>
        <dbReference type="SAM" id="Phobius"/>
    </source>
</evidence>
<reference evidence="4 5" key="1">
    <citation type="journal article" date="2018" name="Biotechnol. Biofuels">
        <title>Integrative visual omics of the white-rot fungus Polyporus brumalis exposes the biotechnological potential of its oxidative enzymes for delignifying raw plant biomass.</title>
        <authorList>
            <person name="Miyauchi S."/>
            <person name="Rancon A."/>
            <person name="Drula E."/>
            <person name="Hage H."/>
            <person name="Chaduli D."/>
            <person name="Favel A."/>
            <person name="Grisel S."/>
            <person name="Henrissat B."/>
            <person name="Herpoel-Gimbert I."/>
            <person name="Ruiz-Duenas F.J."/>
            <person name="Chevret D."/>
            <person name="Hainaut M."/>
            <person name="Lin J."/>
            <person name="Wang M."/>
            <person name="Pangilinan J."/>
            <person name="Lipzen A."/>
            <person name="Lesage-Meessen L."/>
            <person name="Navarro D."/>
            <person name="Riley R."/>
            <person name="Grigoriev I.V."/>
            <person name="Zhou S."/>
            <person name="Raouche S."/>
            <person name="Rosso M.N."/>
        </authorList>
    </citation>
    <scope>NUCLEOTIDE SEQUENCE [LARGE SCALE GENOMIC DNA]</scope>
    <source>
        <strain evidence="4 5">BRFM 1820</strain>
    </source>
</reference>
<dbReference type="Proteomes" id="UP000256964">
    <property type="component" value="Unassembled WGS sequence"/>
</dbReference>
<evidence type="ECO:0000313" key="5">
    <source>
        <dbReference type="Proteomes" id="UP000256964"/>
    </source>
</evidence>
<dbReference type="OrthoDB" id="3270641at2759"/>
<name>A0A371CRT0_9APHY</name>
<feature type="compositionally biased region" description="Low complexity" evidence="1">
    <location>
        <begin position="197"/>
        <end position="221"/>
    </location>
</feature>
<protein>
    <submittedName>
        <fullName evidence="4">Uncharacterized protein</fullName>
    </submittedName>
</protein>
<feature type="region of interest" description="Disordered" evidence="1">
    <location>
        <begin position="328"/>
        <end position="360"/>
    </location>
</feature>
<feature type="region of interest" description="Disordered" evidence="1">
    <location>
        <begin position="265"/>
        <end position="295"/>
    </location>
</feature>
<feature type="chain" id="PRO_5016621150" evidence="3">
    <location>
        <begin position="21"/>
        <end position="468"/>
    </location>
</feature>
<organism evidence="4 5">
    <name type="scientific">Lentinus brumalis</name>
    <dbReference type="NCBI Taxonomy" id="2498619"/>
    <lineage>
        <taxon>Eukaryota</taxon>
        <taxon>Fungi</taxon>
        <taxon>Dikarya</taxon>
        <taxon>Basidiomycota</taxon>
        <taxon>Agaricomycotina</taxon>
        <taxon>Agaricomycetes</taxon>
        <taxon>Polyporales</taxon>
        <taxon>Polyporaceae</taxon>
        <taxon>Lentinus</taxon>
    </lineage>
</organism>
<dbReference type="Gene3D" id="2.60.120.260">
    <property type="entry name" value="Galactose-binding domain-like"/>
    <property type="match status" value="1"/>
</dbReference>
<feature type="compositionally biased region" description="Polar residues" evidence="1">
    <location>
        <begin position="185"/>
        <end position="196"/>
    </location>
</feature>
<evidence type="ECO:0000256" key="1">
    <source>
        <dbReference type="SAM" id="MobiDB-lite"/>
    </source>
</evidence>
<feature type="transmembrane region" description="Helical" evidence="2">
    <location>
        <begin position="227"/>
        <end position="253"/>
    </location>
</feature>
<keyword evidence="5" id="KW-1185">Reference proteome</keyword>
<keyword evidence="2" id="KW-1133">Transmembrane helix</keyword>
<evidence type="ECO:0000313" key="4">
    <source>
        <dbReference type="EMBL" id="RDX42949.1"/>
    </source>
</evidence>
<dbReference type="EMBL" id="KZ857473">
    <property type="protein sequence ID" value="RDX42949.1"/>
    <property type="molecule type" value="Genomic_DNA"/>
</dbReference>
<proteinExistence type="predicted"/>
<gene>
    <name evidence="4" type="ORF">OH76DRAFT_1248839</name>
</gene>